<evidence type="ECO:0000256" key="4">
    <source>
        <dbReference type="ARBA" id="ARBA00023157"/>
    </source>
</evidence>
<evidence type="ECO:0000256" key="5">
    <source>
        <dbReference type="SAM" id="SignalP"/>
    </source>
</evidence>
<organism evidence="7 8">
    <name type="scientific">Pogona vitticeps</name>
    <name type="common">central bearded dragon</name>
    <dbReference type="NCBI Taxonomy" id="103695"/>
    <lineage>
        <taxon>Eukaryota</taxon>
        <taxon>Metazoa</taxon>
        <taxon>Chordata</taxon>
        <taxon>Craniata</taxon>
        <taxon>Vertebrata</taxon>
        <taxon>Euteleostomi</taxon>
        <taxon>Lepidosauria</taxon>
        <taxon>Squamata</taxon>
        <taxon>Bifurcata</taxon>
        <taxon>Unidentata</taxon>
        <taxon>Episquamata</taxon>
        <taxon>Toxicofera</taxon>
        <taxon>Iguania</taxon>
        <taxon>Acrodonta</taxon>
        <taxon>Agamidae</taxon>
        <taxon>Amphibolurinae</taxon>
        <taxon>Pogona</taxon>
    </lineage>
</organism>
<keyword evidence="3" id="KW-0378">Hydrolase</keyword>
<dbReference type="Proteomes" id="UP001652642">
    <property type="component" value="Chromosome 2"/>
</dbReference>
<keyword evidence="4" id="KW-1015">Disulfide bond</keyword>
<protein>
    <submittedName>
        <fullName evidence="8">Cholinesterase-like isoform X1</fullName>
    </submittedName>
</protein>
<dbReference type="PROSITE" id="PS00941">
    <property type="entry name" value="CARBOXYLESTERASE_B_2"/>
    <property type="match status" value="1"/>
</dbReference>
<dbReference type="GO" id="GO:0005615">
    <property type="term" value="C:extracellular space"/>
    <property type="evidence" value="ECO:0007669"/>
    <property type="project" value="TreeGrafter"/>
</dbReference>
<name>A0A6J0V527_9SAUR</name>
<dbReference type="OrthoDB" id="9000293at2759"/>
<evidence type="ECO:0000313" key="7">
    <source>
        <dbReference type="Proteomes" id="UP001652642"/>
    </source>
</evidence>
<feature type="chain" id="PRO_5046567853" evidence="5">
    <location>
        <begin position="26"/>
        <end position="573"/>
    </location>
</feature>
<dbReference type="InterPro" id="IPR050654">
    <property type="entry name" value="AChE-related_enzymes"/>
</dbReference>
<evidence type="ECO:0000259" key="6">
    <source>
        <dbReference type="Pfam" id="PF00135"/>
    </source>
</evidence>
<dbReference type="RefSeq" id="XP_020667972.2">
    <property type="nucleotide sequence ID" value="XM_020812313.2"/>
</dbReference>
<dbReference type="PANTHER" id="PTHR43918">
    <property type="entry name" value="ACETYLCHOLINESTERASE"/>
    <property type="match status" value="1"/>
</dbReference>
<evidence type="ECO:0000256" key="1">
    <source>
        <dbReference type="ARBA" id="ARBA00005964"/>
    </source>
</evidence>
<sequence length="573" mass="62521">MLGTPSSFLCFLFLFILLFSTPSSSAPQDDTVVMTSSGPVKGKHLPAGSGSVTAYLGIPYAEPPLGKLRFQKPLPHKPWSQTLEATSFGNSCPQYLFLDFPDAAVWLPQTPLSEDCLFLNVWVPRPRPSSPAPILFWIHGGGGFLIGSASVRLYNGASLAATENVIVVSLNYRLGALGFLSLPPASPGNMGLWDQHLALRWIRENAAAFGGDPNRVTILGQNSGAVSVGLHLLSPHSGPLFARAVLQSGAANVAWAWMNPEKAKQKALVISQRLGCAEGNEHAVVRCLQEKDAADFTQHELAMVLESKFILDLPFLPTTDGEFLMDDPEKLLGSGHIQVKPTLIGVTSDEASTFLPYLFPNTTDGLITWDQLLKGIRMTLQRATEEDIEAVAQKYSEGDPGPAQYRSALSRAILDYSFLCPVAEFAAKSQESGSPVYVYSFAHHTSGSVFPEWIGAPHGAELPYVFGTLESAVGVNRTYTEAEAALSRRMMRYWAEFSRSGKPTGSGAKEIEWPLYDATEQNFFRLTTDSPQATQISLTQKCGFLKTHSLKPDADIFISLKKTDNIFKKSWEK</sequence>
<dbReference type="CDD" id="cd00312">
    <property type="entry name" value="Esterase_lipase"/>
    <property type="match status" value="1"/>
</dbReference>
<proteinExistence type="inferred from homology"/>
<keyword evidence="5" id="KW-0732">Signal</keyword>
<dbReference type="GO" id="GO:0019695">
    <property type="term" value="P:choline metabolic process"/>
    <property type="evidence" value="ECO:0007669"/>
    <property type="project" value="TreeGrafter"/>
</dbReference>
<dbReference type="PANTHER" id="PTHR43918:SF4">
    <property type="entry name" value="CARBOXYLIC ESTER HYDROLASE"/>
    <property type="match status" value="1"/>
</dbReference>
<dbReference type="PRINTS" id="PR00878">
    <property type="entry name" value="CHOLNESTRASE"/>
</dbReference>
<dbReference type="InParanoid" id="A0A6J0V527"/>
<gene>
    <name evidence="8" type="primary">LOC110089332</name>
</gene>
<comment type="similarity">
    <text evidence="1">Belongs to the type-B carboxylesterase/lipase family.</text>
</comment>
<evidence type="ECO:0000256" key="2">
    <source>
        <dbReference type="ARBA" id="ARBA00022487"/>
    </source>
</evidence>
<keyword evidence="7" id="KW-1185">Reference proteome</keyword>
<feature type="signal peptide" evidence="5">
    <location>
        <begin position="1"/>
        <end position="25"/>
    </location>
</feature>
<dbReference type="InterPro" id="IPR029058">
    <property type="entry name" value="AB_hydrolase_fold"/>
</dbReference>
<dbReference type="GO" id="GO:0006581">
    <property type="term" value="P:acetylcholine catabolic process"/>
    <property type="evidence" value="ECO:0007669"/>
    <property type="project" value="TreeGrafter"/>
</dbReference>
<dbReference type="InterPro" id="IPR002018">
    <property type="entry name" value="CarbesteraseB"/>
</dbReference>
<reference evidence="8" key="2">
    <citation type="submission" date="2025-08" db="UniProtKB">
        <authorList>
            <consortium name="RefSeq"/>
        </authorList>
    </citation>
    <scope>IDENTIFICATION</scope>
</reference>
<dbReference type="Pfam" id="PF00135">
    <property type="entry name" value="COesterase"/>
    <property type="match status" value="1"/>
</dbReference>
<keyword evidence="2" id="KW-0719">Serine esterase</keyword>
<reference evidence="7" key="1">
    <citation type="submission" date="2025-05" db="UniProtKB">
        <authorList>
            <consortium name="RefSeq"/>
        </authorList>
    </citation>
    <scope>NUCLEOTIDE SEQUENCE [LARGE SCALE GENOMIC DNA]</scope>
</reference>
<dbReference type="KEGG" id="pvt:110089332"/>
<dbReference type="Gene3D" id="3.40.50.1820">
    <property type="entry name" value="alpha/beta hydrolase"/>
    <property type="match status" value="1"/>
</dbReference>
<accession>A0A6J0V527</accession>
<dbReference type="InterPro" id="IPR019819">
    <property type="entry name" value="Carboxylesterase_B_CS"/>
</dbReference>
<dbReference type="GeneID" id="110089332"/>
<dbReference type="SUPFAM" id="SSF53474">
    <property type="entry name" value="alpha/beta-Hydrolases"/>
    <property type="match status" value="1"/>
</dbReference>
<dbReference type="InterPro" id="IPR000997">
    <property type="entry name" value="Cholinesterase"/>
</dbReference>
<evidence type="ECO:0000256" key="3">
    <source>
        <dbReference type="ARBA" id="ARBA00022801"/>
    </source>
</evidence>
<evidence type="ECO:0000313" key="8">
    <source>
        <dbReference type="RefSeq" id="XP_020667972.2"/>
    </source>
</evidence>
<dbReference type="GO" id="GO:0003990">
    <property type="term" value="F:acetylcholinesterase activity"/>
    <property type="evidence" value="ECO:0007669"/>
    <property type="project" value="TreeGrafter"/>
</dbReference>
<dbReference type="GO" id="GO:0005886">
    <property type="term" value="C:plasma membrane"/>
    <property type="evidence" value="ECO:0007669"/>
    <property type="project" value="TreeGrafter"/>
</dbReference>
<feature type="domain" description="Carboxylesterase type B" evidence="6">
    <location>
        <begin position="30"/>
        <end position="544"/>
    </location>
</feature>
<dbReference type="AlphaFoldDB" id="A0A6J0V527"/>